<reference evidence="1 2" key="1">
    <citation type="journal article" date="2016" name="Proc. Natl. Acad. Sci. U.S.A.">
        <title>Comparative genomics of biotechnologically important yeasts.</title>
        <authorList>
            <person name="Riley R."/>
            <person name="Haridas S."/>
            <person name="Wolfe K.H."/>
            <person name="Lopes M.R."/>
            <person name="Hittinger C.T."/>
            <person name="Goeker M."/>
            <person name="Salamov A.A."/>
            <person name="Wisecaver J.H."/>
            <person name="Long T.M."/>
            <person name="Calvey C.H."/>
            <person name="Aerts A.L."/>
            <person name="Barry K.W."/>
            <person name="Choi C."/>
            <person name="Clum A."/>
            <person name="Coughlan A.Y."/>
            <person name="Deshpande S."/>
            <person name="Douglass A.P."/>
            <person name="Hanson S.J."/>
            <person name="Klenk H.-P."/>
            <person name="LaButti K.M."/>
            <person name="Lapidus A."/>
            <person name="Lindquist E.A."/>
            <person name="Lipzen A.M."/>
            <person name="Meier-Kolthoff J.P."/>
            <person name="Ohm R.A."/>
            <person name="Otillar R.P."/>
            <person name="Pangilinan J.L."/>
            <person name="Peng Y."/>
            <person name="Rokas A."/>
            <person name="Rosa C.A."/>
            <person name="Scheuner C."/>
            <person name="Sibirny A.A."/>
            <person name="Slot J.C."/>
            <person name="Stielow J.B."/>
            <person name="Sun H."/>
            <person name="Kurtzman C.P."/>
            <person name="Blackwell M."/>
            <person name="Grigoriev I.V."/>
            <person name="Jeffries T.W."/>
        </authorList>
    </citation>
    <scope>NUCLEOTIDE SEQUENCE [LARGE SCALE GENOMIC DNA]</scope>
    <source>
        <strain evidence="1 2">NRRL Y-2026</strain>
    </source>
</reference>
<dbReference type="PANTHER" id="PTHR28037:SF1">
    <property type="entry name" value="ALCOHOL O-ACETYLTRANSFERASE 1-RELATED"/>
    <property type="match status" value="1"/>
</dbReference>
<keyword evidence="2" id="KW-1185">Reference proteome</keyword>
<dbReference type="InterPro" id="IPR052058">
    <property type="entry name" value="Alcohol_O-acetyltransferase"/>
</dbReference>
<proteinExistence type="predicted"/>
<evidence type="ECO:0008006" key="3">
    <source>
        <dbReference type="Google" id="ProtNLM"/>
    </source>
</evidence>
<dbReference type="AlphaFoldDB" id="A0A1E3NDB2"/>
<sequence length="445" mass="48569">MRPLSAYEAVIASRAEHDIYYAFCVAADYTTPLSRDAILATLAVLCRRFPHFSLQVDTSTVPPRCTCMPKWDLAKQPGLVDVFSGADDDVTHPNTVEAILKHYNDVPVFRYADKDTPLWKVALLEKTNTLFFVTDHVYFDGTAAKNFHVLFDEALTQTRQPGAERSLLVDTSVFDTYPDPTVLMNFDPAAKPAPASTPDAPTLFPVLDEKIAAAQPLPAHNSTIVHLSAKDSQALVNRARANNTKLTALLYAVAAKSVVPLVDKVAVAASGAKLKAMIPINTRPLVTSLPQNSDVLQFGLMFGKYFAIEDPATVVQSTLEQLSASFQSRLQANIPHAADGYEVFEADARKNFQLVDESMASLYERNLSPKTTLAMSNLGVLKSASGHVGKVYFDQPMVDACFGVHFCSSSEAGLSITLNSHRAVPKDVYLQFVNSFTSYIASLVL</sequence>
<dbReference type="Pfam" id="PF07247">
    <property type="entry name" value="AATase"/>
    <property type="match status" value="2"/>
</dbReference>
<dbReference type="Proteomes" id="UP000094455">
    <property type="component" value="Unassembled WGS sequence"/>
</dbReference>
<dbReference type="InterPro" id="IPR015424">
    <property type="entry name" value="PyrdxlP-dep_Trfase"/>
</dbReference>
<dbReference type="InterPro" id="IPR010828">
    <property type="entry name" value="Atf2/Sli1-like"/>
</dbReference>
<accession>A0A1E3NDB2</accession>
<name>A0A1E3NDB2_9ASCO</name>
<dbReference type="EMBL" id="KV454009">
    <property type="protein sequence ID" value="ODQ44110.1"/>
    <property type="molecule type" value="Genomic_DNA"/>
</dbReference>
<dbReference type="OrthoDB" id="2150604at2759"/>
<dbReference type="GeneID" id="30180144"/>
<dbReference type="PANTHER" id="PTHR28037">
    <property type="entry name" value="ALCOHOL O-ACETYLTRANSFERASE 1-RELATED"/>
    <property type="match status" value="1"/>
</dbReference>
<organism evidence="1 2">
    <name type="scientific">Pichia membranifaciens NRRL Y-2026</name>
    <dbReference type="NCBI Taxonomy" id="763406"/>
    <lineage>
        <taxon>Eukaryota</taxon>
        <taxon>Fungi</taxon>
        <taxon>Dikarya</taxon>
        <taxon>Ascomycota</taxon>
        <taxon>Saccharomycotina</taxon>
        <taxon>Pichiomycetes</taxon>
        <taxon>Pichiales</taxon>
        <taxon>Pichiaceae</taxon>
        <taxon>Pichia</taxon>
    </lineage>
</organism>
<dbReference type="SUPFAM" id="SSF53383">
    <property type="entry name" value="PLP-dependent transferases"/>
    <property type="match status" value="1"/>
</dbReference>
<dbReference type="RefSeq" id="XP_019015223.1">
    <property type="nucleotide sequence ID" value="XM_019163457.1"/>
</dbReference>
<evidence type="ECO:0000313" key="2">
    <source>
        <dbReference type="Proteomes" id="UP000094455"/>
    </source>
</evidence>
<gene>
    <name evidence="1" type="ORF">PICMEDRAFT_60766</name>
</gene>
<evidence type="ECO:0000313" key="1">
    <source>
        <dbReference type="EMBL" id="ODQ44110.1"/>
    </source>
</evidence>
<protein>
    <recommendedName>
        <fullName evidence="3">Alcohol acetyltransferase</fullName>
    </recommendedName>
</protein>